<dbReference type="InterPro" id="IPR007197">
    <property type="entry name" value="rSAM"/>
</dbReference>
<dbReference type="SFLD" id="SFLDS00029">
    <property type="entry name" value="Radical_SAM"/>
    <property type="match status" value="1"/>
</dbReference>
<keyword evidence="9" id="KW-1185">Reference proteome</keyword>
<organism evidence="8 9">
    <name type="scientific">Petrachloros mirabilis ULC683</name>
    <dbReference type="NCBI Taxonomy" id="2781853"/>
    <lineage>
        <taxon>Bacteria</taxon>
        <taxon>Bacillati</taxon>
        <taxon>Cyanobacteriota</taxon>
        <taxon>Cyanophyceae</taxon>
        <taxon>Synechococcales</taxon>
        <taxon>Petrachlorosaceae</taxon>
        <taxon>Petrachloros</taxon>
        <taxon>Petrachloros mirabilis</taxon>
    </lineage>
</organism>
<dbReference type="InterPro" id="IPR013785">
    <property type="entry name" value="Aldolase_TIM"/>
</dbReference>
<sequence>MEALTWLRAPVDEDVTRLRLQTMIDHEFSQRTDTTDLKTIYLFLTRKCNLGCQHCYIEGVGPNAKGVDFNFETIHGLIEQARPDGLRKVKVSGGEPMIHKEFRMIMEYLGSIGLKEIVLETNGTLFRDDTIEWLEKIPNLTVFISLDHFDPKAHDDFRGRTGAFTRTVEVLQELGQTNIDSVVTTTAYRSNYNKIPQIIDLVLSWGINRHRTLLNIHPIGNARGYLDNAITLDECEVLIDNLLALESFRNGRAYMTLPPALMPLKYLNGVHTCGWGDNVLGILSNGDISMCSASYDDAEMIGGNAFDRSLLDIWHDSPFFEELRQIGKGSVKGVCGNCIFYKVCRGVCKMSSYGHYGEKDAPYPLCQEIYNSGRFPRYALVDPDKDSTYKRGVIRENRVHEEPIETKLEAVHG</sequence>
<evidence type="ECO:0000256" key="4">
    <source>
        <dbReference type="ARBA" id="ARBA00022723"/>
    </source>
</evidence>
<evidence type="ECO:0000256" key="1">
    <source>
        <dbReference type="ARBA" id="ARBA00001966"/>
    </source>
</evidence>
<dbReference type="InterPro" id="IPR050377">
    <property type="entry name" value="Radical_SAM_PqqE_MftC-like"/>
</dbReference>
<dbReference type="GO" id="GO:0046872">
    <property type="term" value="F:metal ion binding"/>
    <property type="evidence" value="ECO:0007669"/>
    <property type="project" value="UniProtKB-KW"/>
</dbReference>
<dbReference type="SMART" id="SM00729">
    <property type="entry name" value="Elp3"/>
    <property type="match status" value="1"/>
</dbReference>
<dbReference type="Gene3D" id="3.20.20.70">
    <property type="entry name" value="Aldolase class I"/>
    <property type="match status" value="1"/>
</dbReference>
<evidence type="ECO:0000256" key="3">
    <source>
        <dbReference type="ARBA" id="ARBA00022691"/>
    </source>
</evidence>
<dbReference type="SUPFAM" id="SSF102114">
    <property type="entry name" value="Radical SAM enzymes"/>
    <property type="match status" value="1"/>
</dbReference>
<comment type="cofactor">
    <cofactor evidence="1">
        <name>[4Fe-4S] cluster</name>
        <dbReference type="ChEBI" id="CHEBI:49883"/>
    </cofactor>
</comment>
<dbReference type="InterPro" id="IPR017200">
    <property type="entry name" value="PqqE-like"/>
</dbReference>
<evidence type="ECO:0000259" key="7">
    <source>
        <dbReference type="PROSITE" id="PS51918"/>
    </source>
</evidence>
<dbReference type="InterPro" id="IPR023885">
    <property type="entry name" value="4Fe4S-binding_SPASM_dom"/>
</dbReference>
<dbReference type="PANTHER" id="PTHR11228">
    <property type="entry name" value="RADICAL SAM DOMAIN PROTEIN"/>
    <property type="match status" value="1"/>
</dbReference>
<keyword evidence="2" id="KW-0004">4Fe-4S</keyword>
<name>A0A8K2A0V3_9CYAN</name>
<evidence type="ECO:0000313" key="8">
    <source>
        <dbReference type="EMBL" id="NCJ07526.1"/>
    </source>
</evidence>
<evidence type="ECO:0000313" key="9">
    <source>
        <dbReference type="Proteomes" id="UP000607397"/>
    </source>
</evidence>
<comment type="caution">
    <text evidence="8">The sequence shown here is derived from an EMBL/GenBank/DDBJ whole genome shotgun (WGS) entry which is preliminary data.</text>
</comment>
<gene>
    <name evidence="8" type="ORF">GS597_13610</name>
</gene>
<dbReference type="InterPro" id="IPR006638">
    <property type="entry name" value="Elp3/MiaA/NifB-like_rSAM"/>
</dbReference>
<dbReference type="NCBIfam" id="TIGR04085">
    <property type="entry name" value="rSAM_more_4Fe4S"/>
    <property type="match status" value="1"/>
</dbReference>
<dbReference type="AlphaFoldDB" id="A0A8K2A0V3"/>
<dbReference type="SFLD" id="SFLDG01386">
    <property type="entry name" value="main_SPASM_domain-containing"/>
    <property type="match status" value="1"/>
</dbReference>
<dbReference type="SFLD" id="SFLDG01067">
    <property type="entry name" value="SPASM/twitch_domain_containing"/>
    <property type="match status" value="1"/>
</dbReference>
<keyword evidence="4" id="KW-0479">Metal-binding</keyword>
<protein>
    <submittedName>
        <fullName evidence="8">Radical SAM protein</fullName>
    </submittedName>
</protein>
<dbReference type="PANTHER" id="PTHR11228:SF7">
    <property type="entry name" value="PQQA PEPTIDE CYCLASE"/>
    <property type="match status" value="1"/>
</dbReference>
<dbReference type="Pfam" id="PF13186">
    <property type="entry name" value="SPASM"/>
    <property type="match status" value="1"/>
</dbReference>
<keyword evidence="3" id="KW-0949">S-adenosyl-L-methionine</keyword>
<dbReference type="Pfam" id="PF04055">
    <property type="entry name" value="Radical_SAM"/>
    <property type="match status" value="1"/>
</dbReference>
<dbReference type="InterPro" id="IPR058240">
    <property type="entry name" value="rSAM_sf"/>
</dbReference>
<keyword evidence="5" id="KW-0408">Iron</keyword>
<proteinExistence type="predicted"/>
<dbReference type="RefSeq" id="WP_161826007.1">
    <property type="nucleotide sequence ID" value="NZ_WVIC01000028.1"/>
</dbReference>
<dbReference type="GO" id="GO:0051539">
    <property type="term" value="F:4 iron, 4 sulfur cluster binding"/>
    <property type="evidence" value="ECO:0007669"/>
    <property type="project" value="UniProtKB-KW"/>
</dbReference>
<evidence type="ECO:0000256" key="5">
    <source>
        <dbReference type="ARBA" id="ARBA00023004"/>
    </source>
</evidence>
<dbReference type="GO" id="GO:0003824">
    <property type="term" value="F:catalytic activity"/>
    <property type="evidence" value="ECO:0007669"/>
    <property type="project" value="InterPro"/>
</dbReference>
<reference evidence="8" key="1">
    <citation type="submission" date="2019-12" db="EMBL/GenBank/DDBJ databases">
        <title>High-Quality draft genome sequences of three cyanobacteria isolated from the limestone walls of the Old Cathedral of Coimbra.</title>
        <authorList>
            <person name="Tiago I."/>
            <person name="Soares F."/>
            <person name="Portugal A."/>
        </authorList>
    </citation>
    <scope>NUCLEOTIDE SEQUENCE [LARGE SCALE GENOMIC DNA]</scope>
    <source>
        <strain evidence="8">C</strain>
    </source>
</reference>
<evidence type="ECO:0000256" key="6">
    <source>
        <dbReference type="ARBA" id="ARBA00023014"/>
    </source>
</evidence>
<dbReference type="CDD" id="cd01335">
    <property type="entry name" value="Radical_SAM"/>
    <property type="match status" value="1"/>
</dbReference>
<keyword evidence="6" id="KW-0411">Iron-sulfur</keyword>
<accession>A0A8K2A0V3</accession>
<feature type="domain" description="Radical SAM core" evidence="7">
    <location>
        <begin position="34"/>
        <end position="249"/>
    </location>
</feature>
<dbReference type="PIRSF" id="PIRSF037420">
    <property type="entry name" value="PQQ_syn_pqqE"/>
    <property type="match status" value="1"/>
</dbReference>
<dbReference type="PROSITE" id="PS51918">
    <property type="entry name" value="RADICAL_SAM"/>
    <property type="match status" value="1"/>
</dbReference>
<evidence type="ECO:0000256" key="2">
    <source>
        <dbReference type="ARBA" id="ARBA00022485"/>
    </source>
</evidence>
<dbReference type="EMBL" id="WVIC01000028">
    <property type="protein sequence ID" value="NCJ07526.1"/>
    <property type="molecule type" value="Genomic_DNA"/>
</dbReference>
<dbReference type="Proteomes" id="UP000607397">
    <property type="component" value="Unassembled WGS sequence"/>
</dbReference>